<dbReference type="SUPFAM" id="SSF51316">
    <property type="entry name" value="Mss4-like"/>
    <property type="match status" value="1"/>
</dbReference>
<proteinExistence type="inferred from homology"/>
<dbReference type="GO" id="GO:0046872">
    <property type="term" value="F:metal ion binding"/>
    <property type="evidence" value="ECO:0007669"/>
    <property type="project" value="UniProtKB-KW"/>
</dbReference>
<dbReference type="AlphaFoldDB" id="A0AA92H9C7"/>
<dbReference type="Pfam" id="PF04828">
    <property type="entry name" value="GFA"/>
    <property type="match status" value="1"/>
</dbReference>
<organism evidence="6 7">
    <name type="scientific">Rhizobium rhizogenes</name>
    <name type="common">Agrobacterium rhizogenes</name>
    <dbReference type="NCBI Taxonomy" id="359"/>
    <lineage>
        <taxon>Bacteria</taxon>
        <taxon>Pseudomonadati</taxon>
        <taxon>Pseudomonadota</taxon>
        <taxon>Alphaproteobacteria</taxon>
        <taxon>Hyphomicrobiales</taxon>
        <taxon>Rhizobiaceae</taxon>
        <taxon>Rhizobium/Agrobacterium group</taxon>
        <taxon>Rhizobium</taxon>
    </lineage>
</organism>
<evidence type="ECO:0000256" key="3">
    <source>
        <dbReference type="ARBA" id="ARBA00022833"/>
    </source>
</evidence>
<sequence>MRITGQCHCGSVQYEADADPEHVVICHCTDCQRLTGSPYRVTLRAKRQDISLTGAEPKLYRKKAENGNVRLMHFCGDCGAPLFSSAEQDNGTWGIRWGSINERAELEPRVQIWARSKAAWVDHLDGIPAFPKERT</sequence>
<comment type="similarity">
    <text evidence="1">Belongs to the Gfa family.</text>
</comment>
<evidence type="ECO:0000256" key="1">
    <source>
        <dbReference type="ARBA" id="ARBA00005495"/>
    </source>
</evidence>
<dbReference type="Gene3D" id="3.90.1590.10">
    <property type="entry name" value="glutathione-dependent formaldehyde- activating enzyme (gfa)"/>
    <property type="match status" value="1"/>
</dbReference>
<evidence type="ECO:0000259" key="5">
    <source>
        <dbReference type="PROSITE" id="PS51891"/>
    </source>
</evidence>
<keyword evidence="4" id="KW-0456">Lyase</keyword>
<dbReference type="PANTHER" id="PTHR33337">
    <property type="entry name" value="GFA DOMAIN-CONTAINING PROTEIN"/>
    <property type="match status" value="1"/>
</dbReference>
<evidence type="ECO:0000256" key="2">
    <source>
        <dbReference type="ARBA" id="ARBA00022723"/>
    </source>
</evidence>
<evidence type="ECO:0000313" key="7">
    <source>
        <dbReference type="Proteomes" id="UP000244335"/>
    </source>
</evidence>
<dbReference type="InterPro" id="IPR006913">
    <property type="entry name" value="CENP-V/GFA"/>
</dbReference>
<gene>
    <name evidence="6" type="ORF">DC430_13285</name>
</gene>
<evidence type="ECO:0000256" key="4">
    <source>
        <dbReference type="ARBA" id="ARBA00023239"/>
    </source>
</evidence>
<accession>A0AA92H9C7</accession>
<dbReference type="EMBL" id="QDFR01000003">
    <property type="protein sequence ID" value="PVE54194.1"/>
    <property type="molecule type" value="Genomic_DNA"/>
</dbReference>
<feature type="domain" description="CENP-V/GFA" evidence="5">
    <location>
        <begin position="3"/>
        <end position="114"/>
    </location>
</feature>
<reference evidence="6 7" key="1">
    <citation type="submission" date="2018-04" db="EMBL/GenBank/DDBJ databases">
        <authorList>
            <person name="Hagen T."/>
        </authorList>
    </citation>
    <scope>NUCLEOTIDE SEQUENCE [LARGE SCALE GENOMIC DNA]</scope>
    <source>
        <strain evidence="6 7">TPD7009</strain>
    </source>
</reference>
<dbReference type="PANTHER" id="PTHR33337:SF40">
    <property type="entry name" value="CENP-V_GFA DOMAIN-CONTAINING PROTEIN-RELATED"/>
    <property type="match status" value="1"/>
</dbReference>
<keyword evidence="3" id="KW-0862">Zinc</keyword>
<protein>
    <submittedName>
        <fullName evidence="6">Aldehyde-activating protein</fullName>
    </submittedName>
</protein>
<comment type="caution">
    <text evidence="6">The sequence shown here is derived from an EMBL/GenBank/DDBJ whole genome shotgun (WGS) entry which is preliminary data.</text>
</comment>
<dbReference type="GO" id="GO:0016846">
    <property type="term" value="F:carbon-sulfur lyase activity"/>
    <property type="evidence" value="ECO:0007669"/>
    <property type="project" value="InterPro"/>
</dbReference>
<dbReference type="InterPro" id="IPR011057">
    <property type="entry name" value="Mss4-like_sf"/>
</dbReference>
<name>A0AA92H9C7_RHIRH</name>
<keyword evidence="2" id="KW-0479">Metal-binding</keyword>
<dbReference type="PROSITE" id="PS51891">
    <property type="entry name" value="CENP_V_GFA"/>
    <property type="match status" value="1"/>
</dbReference>
<dbReference type="Proteomes" id="UP000244335">
    <property type="component" value="Unassembled WGS sequence"/>
</dbReference>
<evidence type="ECO:0000313" key="6">
    <source>
        <dbReference type="EMBL" id="PVE54194.1"/>
    </source>
</evidence>
<dbReference type="RefSeq" id="WP_116493210.1">
    <property type="nucleotide sequence ID" value="NZ_QDFR01000003.1"/>
</dbReference>